<gene>
    <name evidence="1" type="ORF">GK108_08965</name>
</gene>
<evidence type="ECO:0000313" key="1">
    <source>
        <dbReference type="EMBL" id="NDU95002.1"/>
    </source>
</evidence>
<accession>A0A6L9L6S1</accession>
<evidence type="ECO:0000313" key="2">
    <source>
        <dbReference type="Proteomes" id="UP000474175"/>
    </source>
</evidence>
<dbReference type="EMBL" id="JAAFZH010000003">
    <property type="protein sequence ID" value="NDU95002.1"/>
    <property type="molecule type" value="Genomic_DNA"/>
</dbReference>
<dbReference type="AlphaFoldDB" id="A0A6L9L6S1"/>
<proteinExistence type="predicted"/>
<organism evidence="1 2">
    <name type="scientific">Spirosoma terrae</name>
    <dbReference type="NCBI Taxonomy" id="1968276"/>
    <lineage>
        <taxon>Bacteria</taxon>
        <taxon>Pseudomonadati</taxon>
        <taxon>Bacteroidota</taxon>
        <taxon>Cytophagia</taxon>
        <taxon>Cytophagales</taxon>
        <taxon>Cytophagaceae</taxon>
        <taxon>Spirosoma</taxon>
    </lineage>
</organism>
<reference evidence="1 2" key="1">
    <citation type="submission" date="2020-02" db="EMBL/GenBank/DDBJ databases">
        <title>Draft genome sequence of two Spirosoma agri KCTC 52727 and Spirosoma terrae KCTC 52035.</title>
        <authorList>
            <person name="Rojas J."/>
            <person name="Ambika Manirajan B."/>
            <person name="Suarez C."/>
            <person name="Ratering S."/>
            <person name="Schnell S."/>
        </authorList>
    </citation>
    <scope>NUCLEOTIDE SEQUENCE [LARGE SCALE GENOMIC DNA]</scope>
    <source>
        <strain evidence="1 2">KCTC 52035</strain>
    </source>
</reference>
<keyword evidence="2" id="KW-1185">Reference proteome</keyword>
<dbReference type="Proteomes" id="UP000474175">
    <property type="component" value="Unassembled WGS sequence"/>
</dbReference>
<sequence length="182" mass="20249">MAGALSRERTWAGFVFKSSGDLVAVGYESHTGVMWRLDDPVHNVLTFTCKNFRLGAGLGGNFGLGLIIFFNCRYNLGYIEQQSLGHGWGFSVDIPVASVQKYTKLIKDLKDMKEYYEIITKIQDLTAVVADIWAAEERPGNNPIIHVAFERSIGLSAGVMRSFGGKIDIRALYGRNGYIENF</sequence>
<comment type="caution">
    <text evidence="1">The sequence shown here is derived from an EMBL/GenBank/DDBJ whole genome shotgun (WGS) entry which is preliminary data.</text>
</comment>
<protein>
    <submittedName>
        <fullName evidence="1">Uncharacterized protein</fullName>
    </submittedName>
</protein>
<dbReference type="RefSeq" id="WP_163946113.1">
    <property type="nucleotide sequence ID" value="NZ_JAAFZH010000003.1"/>
</dbReference>
<name>A0A6L9L6S1_9BACT</name>